<name>A0AA86VIA6_9FABA</name>
<accession>A0AA86VIA6</accession>
<keyword evidence="2" id="KW-1185">Reference proteome</keyword>
<proteinExistence type="predicted"/>
<dbReference type="EMBL" id="OY731402">
    <property type="protein sequence ID" value="CAJ1956936.1"/>
    <property type="molecule type" value="Genomic_DNA"/>
</dbReference>
<evidence type="ECO:0000313" key="2">
    <source>
        <dbReference type="Proteomes" id="UP001189624"/>
    </source>
</evidence>
<gene>
    <name evidence="1" type="ORF">AYBTSS11_LOCUS16929</name>
</gene>
<evidence type="ECO:0000313" key="1">
    <source>
        <dbReference type="EMBL" id="CAJ1956936.1"/>
    </source>
</evidence>
<sequence length="53" mass="6015">GEDVGDDKRDLKMVHTSVFTEEEKITRVWKKGEISCEVKESGEMVHVSGHNKV</sequence>
<organism evidence="1 2">
    <name type="scientific">Sphenostylis stenocarpa</name>
    <dbReference type="NCBI Taxonomy" id="92480"/>
    <lineage>
        <taxon>Eukaryota</taxon>
        <taxon>Viridiplantae</taxon>
        <taxon>Streptophyta</taxon>
        <taxon>Embryophyta</taxon>
        <taxon>Tracheophyta</taxon>
        <taxon>Spermatophyta</taxon>
        <taxon>Magnoliopsida</taxon>
        <taxon>eudicotyledons</taxon>
        <taxon>Gunneridae</taxon>
        <taxon>Pentapetalae</taxon>
        <taxon>rosids</taxon>
        <taxon>fabids</taxon>
        <taxon>Fabales</taxon>
        <taxon>Fabaceae</taxon>
        <taxon>Papilionoideae</taxon>
        <taxon>50 kb inversion clade</taxon>
        <taxon>NPAAA clade</taxon>
        <taxon>indigoferoid/millettioid clade</taxon>
        <taxon>Phaseoleae</taxon>
        <taxon>Sphenostylis</taxon>
    </lineage>
</organism>
<dbReference type="Gramene" id="rna-AYBTSS11_LOCUS16929">
    <property type="protein sequence ID" value="CAJ1956936.1"/>
    <property type="gene ID" value="gene-AYBTSS11_LOCUS16929"/>
</dbReference>
<dbReference type="Proteomes" id="UP001189624">
    <property type="component" value="Chromosome 5"/>
</dbReference>
<feature type="non-terminal residue" evidence="1">
    <location>
        <position position="1"/>
    </location>
</feature>
<dbReference type="AlphaFoldDB" id="A0AA86VIA6"/>
<reference evidence="1" key="1">
    <citation type="submission" date="2023-10" db="EMBL/GenBank/DDBJ databases">
        <authorList>
            <person name="Domelevo Entfellner J.-B."/>
        </authorList>
    </citation>
    <scope>NUCLEOTIDE SEQUENCE</scope>
</reference>
<feature type="non-terminal residue" evidence="1">
    <location>
        <position position="53"/>
    </location>
</feature>
<protein>
    <submittedName>
        <fullName evidence="1">Uncharacterized protein</fullName>
    </submittedName>
</protein>